<comment type="caution">
    <text evidence="2">The sequence shown here is derived from an EMBL/GenBank/DDBJ whole genome shotgun (WGS) entry which is preliminary data.</text>
</comment>
<evidence type="ECO:0000256" key="1">
    <source>
        <dbReference type="SAM" id="MobiDB-lite"/>
    </source>
</evidence>
<evidence type="ECO:0000313" key="3">
    <source>
        <dbReference type="Proteomes" id="UP001371218"/>
    </source>
</evidence>
<evidence type="ECO:0000313" key="2">
    <source>
        <dbReference type="EMBL" id="MEK8029434.1"/>
    </source>
</evidence>
<sequence length="90" mass="9951">MKASQPGVPQTTATRRDANDLKPDVIADGSDPDALMPHERDETAQHTAPEPSPVIKRAFDDLEEGQVDTDLHNTPGLDAERRDDLLRRQP</sequence>
<keyword evidence="3" id="KW-1185">Reference proteome</keyword>
<organism evidence="2 3">
    <name type="scientific">Ideonella lacteola</name>
    <dbReference type="NCBI Taxonomy" id="2984193"/>
    <lineage>
        <taxon>Bacteria</taxon>
        <taxon>Pseudomonadati</taxon>
        <taxon>Pseudomonadota</taxon>
        <taxon>Betaproteobacteria</taxon>
        <taxon>Burkholderiales</taxon>
        <taxon>Sphaerotilaceae</taxon>
        <taxon>Ideonella</taxon>
    </lineage>
</organism>
<proteinExistence type="predicted"/>
<protein>
    <submittedName>
        <fullName evidence="2">Uncharacterized protein</fullName>
    </submittedName>
</protein>
<feature type="compositionally biased region" description="Basic and acidic residues" evidence="1">
    <location>
        <begin position="78"/>
        <end position="90"/>
    </location>
</feature>
<dbReference type="Proteomes" id="UP001371218">
    <property type="component" value="Unassembled WGS sequence"/>
</dbReference>
<reference evidence="2 3" key="1">
    <citation type="submission" date="2024-04" db="EMBL/GenBank/DDBJ databases">
        <title>Novel species of the genus Ideonella isolated from streams.</title>
        <authorList>
            <person name="Lu H."/>
        </authorList>
    </citation>
    <scope>NUCLEOTIDE SEQUENCE [LARGE SCALE GENOMIC DNA]</scope>
    <source>
        <strain evidence="2 3">DXS29W</strain>
    </source>
</reference>
<feature type="compositionally biased region" description="Basic and acidic residues" evidence="1">
    <location>
        <begin position="14"/>
        <end position="25"/>
    </location>
</feature>
<dbReference type="EMBL" id="JBBUTG010000001">
    <property type="protein sequence ID" value="MEK8029434.1"/>
    <property type="molecule type" value="Genomic_DNA"/>
</dbReference>
<dbReference type="RefSeq" id="WP_341423771.1">
    <property type="nucleotide sequence ID" value="NZ_JBBUTG010000001.1"/>
</dbReference>
<feature type="region of interest" description="Disordered" evidence="1">
    <location>
        <begin position="1"/>
        <end position="90"/>
    </location>
</feature>
<accession>A0ABU9BI63</accession>
<gene>
    <name evidence="2" type="ORF">AACH06_01260</name>
</gene>
<name>A0ABU9BI63_9BURK</name>